<sequence length="398" mass="44095">MKRRRFSTIPSLIDDLLARYERNPGASRLIAPIDDDGFANIDLRDAFDEDLATLEREGGIERIYAGPKTERVVTGVRLKNAEMLYRRSGRHPAGQMAIEAVSGLRGRDGWPDGAIHLIDKVAEAWGRGVSHIGIPIGDVRMLEHAIRLAIAVHDRMSGALQDEQDFRTFSRLAAGDSKALERNIRQVSTIFQQIFTADEEQVRLDPEELLGSVGVRRLPQPILLHGAVSLDGQPFPAIPYIGIPADCVGNVRLSAKPDYVLTIENFTSFVRHVREIAGRERALVIYSGGFPSRATRETIVRLGSEAHAPTFHWGDMDAGGVRIFRHLERHLDRCGVRLRPHLMDAELLRRVGSVAPANRPMGDLEGSAIAGLADLIVRTGLIHEQEEFDPQSPLMCKA</sequence>
<reference evidence="2 3" key="1">
    <citation type="submission" date="2020-04" db="EMBL/GenBank/DDBJ databases">
        <title>Description of novel Gluconacetobacter.</title>
        <authorList>
            <person name="Sombolestani A."/>
        </authorList>
    </citation>
    <scope>NUCLEOTIDE SEQUENCE [LARGE SCALE GENOMIC DNA]</scope>
    <source>
        <strain evidence="2 3">LMG 27724</strain>
    </source>
</reference>
<dbReference type="Gene3D" id="3.40.1360.10">
    <property type="match status" value="1"/>
</dbReference>
<organism evidence="2 3">
    <name type="scientific">Gluconacetobacter asukensis</name>
    <dbReference type="NCBI Taxonomy" id="1017181"/>
    <lineage>
        <taxon>Bacteria</taxon>
        <taxon>Pseudomonadati</taxon>
        <taxon>Pseudomonadota</taxon>
        <taxon>Alphaproteobacteria</taxon>
        <taxon>Acetobacterales</taxon>
        <taxon>Acetobacteraceae</taxon>
        <taxon>Gluconacetobacter</taxon>
    </lineage>
</organism>
<feature type="domain" description="Wadjet protein JetD C-terminal" evidence="1">
    <location>
        <begin position="252"/>
        <end position="351"/>
    </location>
</feature>
<comment type="caution">
    <text evidence="2">The sequence shown here is derived from an EMBL/GenBank/DDBJ whole genome shotgun (WGS) entry which is preliminary data.</text>
</comment>
<evidence type="ECO:0000313" key="3">
    <source>
        <dbReference type="Proteomes" id="UP000577891"/>
    </source>
</evidence>
<dbReference type="GO" id="GO:0005694">
    <property type="term" value="C:chromosome"/>
    <property type="evidence" value="ECO:0007669"/>
    <property type="project" value="InterPro"/>
</dbReference>
<dbReference type="EMBL" id="JABEQE010000026">
    <property type="protein sequence ID" value="MBB2174061.1"/>
    <property type="molecule type" value="Genomic_DNA"/>
</dbReference>
<dbReference type="SUPFAM" id="SSF56726">
    <property type="entry name" value="DNA topoisomerase IV, alpha subunit"/>
    <property type="match status" value="1"/>
</dbReference>
<name>A0A7W4J3L5_9PROT</name>
<keyword evidence="3" id="KW-1185">Reference proteome</keyword>
<dbReference type="InterPro" id="IPR036078">
    <property type="entry name" value="Spo11/TopoVI_A_sf"/>
</dbReference>
<dbReference type="InterPro" id="IPR024534">
    <property type="entry name" value="JetD_C"/>
</dbReference>
<dbReference type="GO" id="GO:0003677">
    <property type="term" value="F:DNA binding"/>
    <property type="evidence" value="ECO:0007669"/>
    <property type="project" value="InterPro"/>
</dbReference>
<protein>
    <submittedName>
        <fullName evidence="2">DUF2399 domain-containing protein</fullName>
    </submittedName>
</protein>
<accession>A0A7W4J3L5</accession>
<proteinExistence type="predicted"/>
<dbReference type="Pfam" id="PF09983">
    <property type="entry name" value="JetD_C"/>
    <property type="match status" value="1"/>
</dbReference>
<dbReference type="AlphaFoldDB" id="A0A7W4J3L5"/>
<evidence type="ECO:0000313" key="2">
    <source>
        <dbReference type="EMBL" id="MBB2174061.1"/>
    </source>
</evidence>
<gene>
    <name evidence="2" type="ORF">HLH35_18410</name>
</gene>
<evidence type="ECO:0000259" key="1">
    <source>
        <dbReference type="Pfam" id="PF09983"/>
    </source>
</evidence>
<dbReference type="RefSeq" id="WP_182980528.1">
    <property type="nucleotide sequence ID" value="NZ_BAABGB010000015.1"/>
</dbReference>
<dbReference type="Proteomes" id="UP000577891">
    <property type="component" value="Unassembled WGS sequence"/>
</dbReference>